<evidence type="ECO:0000256" key="4">
    <source>
        <dbReference type="ARBA" id="ARBA00022729"/>
    </source>
</evidence>
<reference evidence="6 7" key="1">
    <citation type="submission" date="2014-11" db="EMBL/GenBank/DDBJ databases">
        <title>Genomics and ecophysiology of heterotrophic nitrogen fixing bacteria isolated from estuarine surface water.</title>
        <authorList>
            <person name="Bentzon-Tilia M."/>
            <person name="Severin I."/>
            <person name="Hansen L.H."/>
            <person name="Riemann L."/>
        </authorList>
    </citation>
    <scope>NUCLEOTIDE SEQUENCE [LARGE SCALE GENOMIC DNA]</scope>
    <source>
        <strain evidence="6 7">BAL398</strain>
    </source>
</reference>
<keyword evidence="5" id="KW-0574">Periplasm</keyword>
<evidence type="ECO:0000256" key="5">
    <source>
        <dbReference type="ARBA" id="ARBA00022764"/>
    </source>
</evidence>
<dbReference type="InterPro" id="IPR050490">
    <property type="entry name" value="Bact_solute-bd_prot1"/>
</dbReference>
<evidence type="ECO:0000313" key="7">
    <source>
        <dbReference type="Proteomes" id="UP000032515"/>
    </source>
</evidence>
<dbReference type="InterPro" id="IPR006311">
    <property type="entry name" value="TAT_signal"/>
</dbReference>
<comment type="similarity">
    <text evidence="2">Belongs to the bacterial solute-binding protein 1 family.</text>
</comment>
<keyword evidence="3" id="KW-0813">Transport</keyword>
<dbReference type="SUPFAM" id="SSF53850">
    <property type="entry name" value="Periplasmic binding protein-like II"/>
    <property type="match status" value="1"/>
</dbReference>
<evidence type="ECO:0000256" key="1">
    <source>
        <dbReference type="ARBA" id="ARBA00004418"/>
    </source>
</evidence>
<protein>
    <submittedName>
        <fullName evidence="6">ABC transporter substrate-binding protein</fullName>
    </submittedName>
</protein>
<dbReference type="InterPro" id="IPR006059">
    <property type="entry name" value="SBP"/>
</dbReference>
<evidence type="ECO:0000256" key="3">
    <source>
        <dbReference type="ARBA" id="ARBA00022448"/>
    </source>
</evidence>
<organism evidence="6 7">
    <name type="scientific">Rhodopseudomonas palustris</name>
    <dbReference type="NCBI Taxonomy" id="1076"/>
    <lineage>
        <taxon>Bacteria</taxon>
        <taxon>Pseudomonadati</taxon>
        <taxon>Pseudomonadota</taxon>
        <taxon>Alphaproteobacteria</taxon>
        <taxon>Hyphomicrobiales</taxon>
        <taxon>Nitrobacteraceae</taxon>
        <taxon>Rhodopseudomonas</taxon>
    </lineage>
</organism>
<dbReference type="PROSITE" id="PS51318">
    <property type="entry name" value="TAT"/>
    <property type="match status" value="1"/>
</dbReference>
<comment type="subcellular location">
    <subcellularLocation>
        <location evidence="1">Periplasm</location>
    </subcellularLocation>
</comment>
<dbReference type="EMBL" id="JXXE01000414">
    <property type="protein sequence ID" value="KIZ39641.1"/>
    <property type="molecule type" value="Genomic_DNA"/>
</dbReference>
<dbReference type="Gene3D" id="3.40.190.10">
    <property type="entry name" value="Periplasmic binding protein-like II"/>
    <property type="match status" value="1"/>
</dbReference>
<dbReference type="PANTHER" id="PTHR43649">
    <property type="entry name" value="ARABINOSE-BINDING PROTEIN-RELATED"/>
    <property type="match status" value="1"/>
</dbReference>
<evidence type="ECO:0000256" key="2">
    <source>
        <dbReference type="ARBA" id="ARBA00008520"/>
    </source>
</evidence>
<comment type="caution">
    <text evidence="6">The sequence shown here is derived from an EMBL/GenBank/DDBJ whole genome shotgun (WGS) entry which is preliminary data.</text>
</comment>
<dbReference type="OrthoDB" id="9795569at2"/>
<dbReference type="AlphaFoldDB" id="A0A0D7EG43"/>
<proteinExistence type="inferred from homology"/>
<keyword evidence="4" id="KW-0732">Signal</keyword>
<dbReference type="PATRIC" id="fig|1076.23.peg.4585"/>
<dbReference type="Proteomes" id="UP000032515">
    <property type="component" value="Unassembled WGS sequence"/>
</dbReference>
<name>A0A0D7EG43_RHOPL</name>
<sequence length="441" mass="47730">MTDFTPDRRSLLKGGAITLAAAATMSADQLLGYAKAWAADSPWKPEPGAKINLLRWKRFVEAEDVAFMKIVDAFQKATGTTITVSNESYDDIQPKASVAANTGQGLDMVWGLYSLPFLFPSKCTDVTDVADYLGKTCGGWADSGKAYGMMGNKWIGIPVAATGGLVNYRIKAMEKAGHSKFPDDLGGFLDLMQGMNKNGTPGGMALGHASGDANGWLHWALWAHGGNLVDKDNKVVINSPETAKSLDYVKKLYESFVPGTASWNDSSNNKAFLAEQLHLTVNGISIYVAAKKSAPQIAEDMNHAHLPPGLDGKTRELHLGFPILIFNFTKYPKACKAFTAFLLEPPQFNPWIEAAQGYLSHFLLAYDNNPVWTADPKTTPYRDVAKTASTPAGLGQLNENAAAAIADFIVVDMFANYATGREDVKGAMASAERQAKRIYRS</sequence>
<dbReference type="PANTHER" id="PTHR43649:SF34">
    <property type="entry name" value="ABC TRANSPORTER PERIPLASMIC-BINDING PROTEIN YCJN-RELATED"/>
    <property type="match status" value="1"/>
</dbReference>
<evidence type="ECO:0000313" key="6">
    <source>
        <dbReference type="EMBL" id="KIZ39641.1"/>
    </source>
</evidence>
<dbReference type="Pfam" id="PF13416">
    <property type="entry name" value="SBP_bac_8"/>
    <property type="match status" value="1"/>
</dbReference>
<gene>
    <name evidence="6" type="ORF">OO17_19790</name>
</gene>
<dbReference type="GO" id="GO:0042597">
    <property type="term" value="C:periplasmic space"/>
    <property type="evidence" value="ECO:0007669"/>
    <property type="project" value="UniProtKB-SubCell"/>
</dbReference>
<dbReference type="RefSeq" id="WP_044414700.1">
    <property type="nucleotide sequence ID" value="NZ_JXXE01000414.1"/>
</dbReference>
<accession>A0A0D7EG43</accession>